<dbReference type="InterPro" id="IPR010982">
    <property type="entry name" value="Lambda_DNA-bd_dom_sf"/>
</dbReference>
<dbReference type="PROSITE" id="PS50932">
    <property type="entry name" value="HTH_LACI_2"/>
    <property type="match status" value="1"/>
</dbReference>
<dbReference type="RefSeq" id="WP_106538967.1">
    <property type="nucleotide sequence ID" value="NZ_PYGE01000017.1"/>
</dbReference>
<dbReference type="SMART" id="SM00354">
    <property type="entry name" value="HTH_LACI"/>
    <property type="match status" value="1"/>
</dbReference>
<organism evidence="5 6">
    <name type="scientific">Haloactinopolyspora alba</name>
    <dbReference type="NCBI Taxonomy" id="648780"/>
    <lineage>
        <taxon>Bacteria</taxon>
        <taxon>Bacillati</taxon>
        <taxon>Actinomycetota</taxon>
        <taxon>Actinomycetes</taxon>
        <taxon>Jiangellales</taxon>
        <taxon>Jiangellaceae</taxon>
        <taxon>Haloactinopolyspora</taxon>
    </lineage>
</organism>
<accession>A0A2P8DRF1</accession>
<dbReference type="OrthoDB" id="37081at2"/>
<keyword evidence="2" id="KW-0238">DNA-binding</keyword>
<dbReference type="Gene3D" id="3.40.50.2300">
    <property type="match status" value="2"/>
</dbReference>
<sequence>MEKRITLADVAAHAGVSRAAASLVLRGTGRISDQTRDRVLESMRELGYVYHRGAASLRHHRTQTVGLLLPDLSNPFNAEFTNGLESVLTEAGVVTLMVNTFERPQRQARLLEALLERQVDSVVVVPAYGTEELPLQRMQATGVACVLAVRDLGVPDVPFVGVDNIRGGQIAGQHLLDHGCRRLAFLGGLPNLGPRQDRFDGLRRAVASSEEAHLVADVPGPMTALSGQELAEHLLSVEPFPDGVLCHHDQTAFGLMRALRKTGHDVSHGGIRVIGFDDVAEAALWEPPLTSVSASGTQLGRNVADVLLKGTDDPKGPGSRQLLGPSLVVRESCGTHRDE</sequence>
<keyword evidence="6" id="KW-1185">Reference proteome</keyword>
<dbReference type="Proteomes" id="UP000243528">
    <property type="component" value="Unassembled WGS sequence"/>
</dbReference>
<dbReference type="CDD" id="cd01392">
    <property type="entry name" value="HTH_LacI"/>
    <property type="match status" value="1"/>
</dbReference>
<evidence type="ECO:0000256" key="2">
    <source>
        <dbReference type="ARBA" id="ARBA00023125"/>
    </source>
</evidence>
<name>A0A2P8DRF1_9ACTN</name>
<keyword evidence="1" id="KW-0805">Transcription regulation</keyword>
<evidence type="ECO:0000313" key="5">
    <source>
        <dbReference type="EMBL" id="PSK99789.1"/>
    </source>
</evidence>
<evidence type="ECO:0000259" key="4">
    <source>
        <dbReference type="PROSITE" id="PS50932"/>
    </source>
</evidence>
<dbReference type="Pfam" id="PF00532">
    <property type="entry name" value="Peripla_BP_1"/>
    <property type="match status" value="1"/>
</dbReference>
<gene>
    <name evidence="5" type="ORF">CLV30_11792</name>
</gene>
<dbReference type="PANTHER" id="PTHR30146">
    <property type="entry name" value="LACI-RELATED TRANSCRIPTIONAL REPRESSOR"/>
    <property type="match status" value="1"/>
</dbReference>
<evidence type="ECO:0000313" key="6">
    <source>
        <dbReference type="Proteomes" id="UP000243528"/>
    </source>
</evidence>
<dbReference type="InterPro" id="IPR001761">
    <property type="entry name" value="Peripla_BP/Lac1_sug-bd_dom"/>
</dbReference>
<feature type="domain" description="HTH lacI-type" evidence="4">
    <location>
        <begin position="5"/>
        <end position="59"/>
    </location>
</feature>
<dbReference type="Pfam" id="PF00356">
    <property type="entry name" value="LacI"/>
    <property type="match status" value="1"/>
</dbReference>
<proteinExistence type="predicted"/>
<protein>
    <submittedName>
        <fullName evidence="5">LacI family transcriptional regulator</fullName>
    </submittedName>
</protein>
<dbReference type="Gene3D" id="1.10.260.40">
    <property type="entry name" value="lambda repressor-like DNA-binding domains"/>
    <property type="match status" value="1"/>
</dbReference>
<reference evidence="5 6" key="1">
    <citation type="submission" date="2018-03" db="EMBL/GenBank/DDBJ databases">
        <title>Genomic Encyclopedia of Archaeal and Bacterial Type Strains, Phase II (KMG-II): from individual species to whole genera.</title>
        <authorList>
            <person name="Goeker M."/>
        </authorList>
    </citation>
    <scope>NUCLEOTIDE SEQUENCE [LARGE SCALE GENOMIC DNA]</scope>
    <source>
        <strain evidence="5 6">DSM 45211</strain>
    </source>
</reference>
<comment type="caution">
    <text evidence="5">The sequence shown here is derived from an EMBL/GenBank/DDBJ whole genome shotgun (WGS) entry which is preliminary data.</text>
</comment>
<dbReference type="AlphaFoldDB" id="A0A2P8DRF1"/>
<dbReference type="EMBL" id="PYGE01000017">
    <property type="protein sequence ID" value="PSK99789.1"/>
    <property type="molecule type" value="Genomic_DNA"/>
</dbReference>
<evidence type="ECO:0000256" key="3">
    <source>
        <dbReference type="ARBA" id="ARBA00023163"/>
    </source>
</evidence>
<dbReference type="InterPro" id="IPR000843">
    <property type="entry name" value="HTH_LacI"/>
</dbReference>
<dbReference type="PROSITE" id="PS00356">
    <property type="entry name" value="HTH_LACI_1"/>
    <property type="match status" value="1"/>
</dbReference>
<evidence type="ECO:0000256" key="1">
    <source>
        <dbReference type="ARBA" id="ARBA00023015"/>
    </source>
</evidence>
<dbReference type="PANTHER" id="PTHR30146:SF109">
    <property type="entry name" value="HTH-TYPE TRANSCRIPTIONAL REGULATOR GALS"/>
    <property type="match status" value="1"/>
</dbReference>
<keyword evidence="3" id="KW-0804">Transcription</keyword>
<dbReference type="GO" id="GO:0000976">
    <property type="term" value="F:transcription cis-regulatory region binding"/>
    <property type="evidence" value="ECO:0007669"/>
    <property type="project" value="TreeGrafter"/>
</dbReference>
<dbReference type="InterPro" id="IPR028082">
    <property type="entry name" value="Peripla_BP_I"/>
</dbReference>
<dbReference type="GO" id="GO:0003700">
    <property type="term" value="F:DNA-binding transcription factor activity"/>
    <property type="evidence" value="ECO:0007669"/>
    <property type="project" value="TreeGrafter"/>
</dbReference>
<dbReference type="SUPFAM" id="SSF53822">
    <property type="entry name" value="Periplasmic binding protein-like I"/>
    <property type="match status" value="1"/>
</dbReference>
<dbReference type="SUPFAM" id="SSF47413">
    <property type="entry name" value="lambda repressor-like DNA-binding domains"/>
    <property type="match status" value="1"/>
</dbReference>